<keyword evidence="3" id="KW-0813">Transport</keyword>
<evidence type="ECO:0000259" key="8">
    <source>
        <dbReference type="PROSITE" id="PS50850"/>
    </source>
</evidence>
<proteinExistence type="inferred from homology"/>
<dbReference type="PROSITE" id="PS50850">
    <property type="entry name" value="MFS"/>
    <property type="match status" value="1"/>
</dbReference>
<comment type="similarity">
    <text evidence="2">Belongs to the major facilitator superfamily.</text>
</comment>
<evidence type="ECO:0000256" key="5">
    <source>
        <dbReference type="ARBA" id="ARBA00022989"/>
    </source>
</evidence>
<feature type="transmembrane region" description="Helical" evidence="7">
    <location>
        <begin position="104"/>
        <end position="122"/>
    </location>
</feature>
<evidence type="ECO:0000313" key="10">
    <source>
        <dbReference type="Proteomes" id="UP000001175"/>
    </source>
</evidence>
<feature type="transmembrane region" description="Helical" evidence="7">
    <location>
        <begin position="168"/>
        <end position="190"/>
    </location>
</feature>
<dbReference type="GO" id="GO:0022857">
    <property type="term" value="F:transmembrane transporter activity"/>
    <property type="evidence" value="ECO:0007669"/>
    <property type="project" value="InterPro"/>
</dbReference>
<dbReference type="EMBL" id="AP008231">
    <property type="protein sequence ID" value="BAD78577.1"/>
    <property type="molecule type" value="Genomic_DNA"/>
</dbReference>
<dbReference type="RefSeq" id="WP_011242699.1">
    <property type="nucleotide sequence ID" value="NC_006576.1"/>
</dbReference>
<keyword evidence="6 7" id="KW-0472">Membrane</keyword>
<dbReference type="InterPro" id="IPR020846">
    <property type="entry name" value="MFS_dom"/>
</dbReference>
<dbReference type="AlphaFoldDB" id="A0A0H3K013"/>
<gene>
    <name evidence="9" type="ordered locus">syc0387_c</name>
</gene>
<evidence type="ECO:0000256" key="1">
    <source>
        <dbReference type="ARBA" id="ARBA00004651"/>
    </source>
</evidence>
<protein>
    <recommendedName>
        <fullName evidence="8">Major facilitator superfamily (MFS) profile domain-containing protein</fullName>
    </recommendedName>
</protein>
<feature type="transmembrane region" description="Helical" evidence="7">
    <location>
        <begin position="250"/>
        <end position="271"/>
    </location>
</feature>
<comment type="subcellular location">
    <subcellularLocation>
        <location evidence="1">Cell membrane</location>
        <topology evidence="1">Multi-pass membrane protein</topology>
    </subcellularLocation>
</comment>
<dbReference type="InterPro" id="IPR051788">
    <property type="entry name" value="MFS_Transporter"/>
</dbReference>
<evidence type="ECO:0000313" key="9">
    <source>
        <dbReference type="EMBL" id="BAD78577.1"/>
    </source>
</evidence>
<feature type="transmembrane region" description="Helical" evidence="7">
    <location>
        <begin position="80"/>
        <end position="98"/>
    </location>
</feature>
<name>A0A0H3K013_SYNP6</name>
<dbReference type="PANTHER" id="PTHR23514:SF3">
    <property type="entry name" value="BYPASS OF STOP CODON PROTEIN 6"/>
    <property type="match status" value="1"/>
</dbReference>
<dbReference type="KEGG" id="syc:syc0387_c"/>
<dbReference type="GO" id="GO:0005886">
    <property type="term" value="C:plasma membrane"/>
    <property type="evidence" value="ECO:0007669"/>
    <property type="project" value="UniProtKB-SubCell"/>
</dbReference>
<keyword evidence="5 7" id="KW-1133">Transmembrane helix</keyword>
<dbReference type="Proteomes" id="UP000001175">
    <property type="component" value="Chromosome"/>
</dbReference>
<feature type="transmembrane region" description="Helical" evidence="7">
    <location>
        <begin position="367"/>
        <end position="388"/>
    </location>
</feature>
<organism evidence="9 10">
    <name type="scientific">Synechococcus sp. (strain ATCC 27144 / PCC 6301 / SAUG 1402/1)</name>
    <name type="common">Anacystis nidulans</name>
    <dbReference type="NCBI Taxonomy" id="269084"/>
    <lineage>
        <taxon>Bacteria</taxon>
        <taxon>Bacillati</taxon>
        <taxon>Cyanobacteriota</taxon>
        <taxon>Cyanophyceae</taxon>
        <taxon>Synechococcales</taxon>
        <taxon>Synechococcaceae</taxon>
        <taxon>Synechococcus</taxon>
    </lineage>
</organism>
<sequence length="391" mass="40927">MRLVAQSSPPLWISVAIAFYAFISIGLAEASLGVLLPSILAEYGLTSATITLLFISQICGYILAAIASSLVMARLGLGRLLVLAASLLTAALLIYALVPAWLLMVLAGPLLGMGIGLIDAGINTTLVQDDRTAHLLGALHGFYGIGAFAGPAIATTLLALGLEWRQVYSVLAMLTSLLLVGVLAALFYRYPPLLKNPDLLAASADVQLRRSLRTPIVFLFGAFLLIYVGIEASVSHWAYSVQTIARATPALWAGYGLSAYRPGLTAGRFLLSYSLRSLGGLRTITLSLGLLMVGLIGWWQQPQSLISLPLIGFVLAAIFPTIIWLIPKRLPEGLVPATVGFATSAASVGSALIPAGIGWVASGAGLAVVPLLILPLAIAMGGLHGLLLRSQ</sequence>
<evidence type="ECO:0000256" key="3">
    <source>
        <dbReference type="ARBA" id="ARBA00022448"/>
    </source>
</evidence>
<accession>A0A0H3K013</accession>
<evidence type="ECO:0000256" key="2">
    <source>
        <dbReference type="ARBA" id="ARBA00008335"/>
    </source>
</evidence>
<reference evidence="9 10" key="1">
    <citation type="journal article" date="2007" name="Photosyn. Res.">
        <title>Complete nucleotide sequence of the freshwater unicellular cyanobacterium Synechococcus elongatus PCC 6301 chromosome: gene content and organization.</title>
        <authorList>
            <person name="Sugita C."/>
            <person name="Ogata K."/>
            <person name="Shikata M."/>
            <person name="Jikuya H."/>
            <person name="Takano J."/>
            <person name="Furumichi M."/>
            <person name="Kanehisa M."/>
            <person name="Omata T."/>
            <person name="Sugiura M."/>
            <person name="Sugita M."/>
        </authorList>
    </citation>
    <scope>NUCLEOTIDE SEQUENCE [LARGE SCALE GENOMIC DNA]</scope>
    <source>
        <strain evidence="10">ATCC 27144 / PCC 6301 / SAUG 1402/1</strain>
    </source>
</reference>
<dbReference type="Pfam" id="PF07690">
    <property type="entry name" value="MFS_1"/>
    <property type="match status" value="1"/>
</dbReference>
<feature type="transmembrane region" description="Helical" evidence="7">
    <location>
        <begin position="12"/>
        <end position="36"/>
    </location>
</feature>
<dbReference type="Gene3D" id="1.20.1250.20">
    <property type="entry name" value="MFS general substrate transporter like domains"/>
    <property type="match status" value="1"/>
</dbReference>
<dbReference type="SUPFAM" id="SSF103473">
    <property type="entry name" value="MFS general substrate transporter"/>
    <property type="match status" value="1"/>
</dbReference>
<feature type="transmembrane region" description="Helical" evidence="7">
    <location>
        <begin position="142"/>
        <end position="162"/>
    </location>
</feature>
<feature type="transmembrane region" description="Helical" evidence="7">
    <location>
        <begin position="306"/>
        <end position="326"/>
    </location>
</feature>
<evidence type="ECO:0000256" key="4">
    <source>
        <dbReference type="ARBA" id="ARBA00022692"/>
    </source>
</evidence>
<feature type="transmembrane region" description="Helical" evidence="7">
    <location>
        <begin position="211"/>
        <end position="230"/>
    </location>
</feature>
<dbReference type="PANTHER" id="PTHR23514">
    <property type="entry name" value="BYPASS OF STOP CODON PROTEIN 6"/>
    <property type="match status" value="1"/>
</dbReference>
<feature type="domain" description="Major facilitator superfamily (MFS) profile" evidence="8">
    <location>
        <begin position="14"/>
        <end position="391"/>
    </location>
</feature>
<feature type="transmembrane region" description="Helical" evidence="7">
    <location>
        <begin position="338"/>
        <end position="361"/>
    </location>
</feature>
<keyword evidence="4 7" id="KW-0812">Transmembrane</keyword>
<dbReference type="InterPro" id="IPR011701">
    <property type="entry name" value="MFS"/>
</dbReference>
<evidence type="ECO:0000256" key="7">
    <source>
        <dbReference type="SAM" id="Phobius"/>
    </source>
</evidence>
<feature type="transmembrane region" description="Helical" evidence="7">
    <location>
        <begin position="48"/>
        <end position="73"/>
    </location>
</feature>
<feature type="transmembrane region" description="Helical" evidence="7">
    <location>
        <begin position="283"/>
        <end position="300"/>
    </location>
</feature>
<dbReference type="InterPro" id="IPR036259">
    <property type="entry name" value="MFS_trans_sf"/>
</dbReference>
<dbReference type="eggNOG" id="COG0738">
    <property type="taxonomic scope" value="Bacteria"/>
</dbReference>
<evidence type="ECO:0000256" key="6">
    <source>
        <dbReference type="ARBA" id="ARBA00023136"/>
    </source>
</evidence>